<dbReference type="EMBL" id="CP018139">
    <property type="protein sequence ID" value="APE32205.1"/>
    <property type="molecule type" value="Genomic_DNA"/>
</dbReference>
<reference evidence="3" key="1">
    <citation type="submission" date="2016-11" db="EMBL/GenBank/DDBJ databases">
        <title>Halolamina sediminis sp. nov., an extremely halophilic archaeon isolated from solar salt.</title>
        <authorList>
            <person name="Koh H.-W."/>
            <person name="Rani S."/>
            <person name="Park S.-J."/>
        </authorList>
    </citation>
    <scope>NUCLEOTIDE SEQUENCE [LARGE SCALE GENOMIC DNA]</scope>
    <source>
        <strain evidence="3">Hb3</strain>
    </source>
</reference>
<feature type="compositionally biased region" description="Basic and acidic residues" evidence="1">
    <location>
        <begin position="1"/>
        <end position="15"/>
    </location>
</feature>
<feature type="region of interest" description="Disordered" evidence="1">
    <location>
        <begin position="1"/>
        <end position="71"/>
    </location>
</feature>
<proteinExistence type="predicted"/>
<dbReference type="OrthoDB" id="5609487at2"/>
<accession>A0A1J0VJL3</accession>
<feature type="compositionally biased region" description="Basic and acidic residues" evidence="1">
    <location>
        <begin position="149"/>
        <end position="168"/>
    </location>
</feature>
<feature type="compositionally biased region" description="Basic and acidic residues" evidence="1">
    <location>
        <begin position="24"/>
        <end position="44"/>
    </location>
</feature>
<evidence type="ECO:0000313" key="3">
    <source>
        <dbReference type="Proteomes" id="UP000181985"/>
    </source>
</evidence>
<dbReference type="InterPro" id="IPR021735">
    <property type="entry name" value="DUF3306"/>
</dbReference>
<dbReference type="Pfam" id="PF11748">
    <property type="entry name" value="DUF3306"/>
    <property type="match status" value="1"/>
</dbReference>
<evidence type="ECO:0000256" key="1">
    <source>
        <dbReference type="SAM" id="MobiDB-lite"/>
    </source>
</evidence>
<protein>
    <recommendedName>
        <fullName evidence="4">DUF3306 domain-containing protein</fullName>
    </recommendedName>
</protein>
<name>A0A1J0VJL3_9GAMM</name>
<gene>
    <name evidence="2" type="ORF">BOX17_15340</name>
</gene>
<feature type="region of interest" description="Disordered" evidence="1">
    <location>
        <begin position="130"/>
        <end position="184"/>
    </location>
</feature>
<dbReference type="RefSeq" id="WP_071946135.1">
    <property type="nucleotide sequence ID" value="NZ_CP018139.1"/>
</dbReference>
<organism evidence="2 3">
    <name type="scientific">Halomonas aestuarii</name>
    <dbReference type="NCBI Taxonomy" id="1897729"/>
    <lineage>
        <taxon>Bacteria</taxon>
        <taxon>Pseudomonadati</taxon>
        <taxon>Pseudomonadota</taxon>
        <taxon>Gammaproteobacteria</taxon>
        <taxon>Oceanospirillales</taxon>
        <taxon>Halomonadaceae</taxon>
        <taxon>Halomonas</taxon>
    </lineage>
</organism>
<sequence>MSRLDRWSRLKRGESLEAPPSPETSRHAEAEREPTELDARHIDDAASSPPEPGSLDHTLPDPDTLPPGSDIKAYMASGVSAGLRKRALRRLFAANHYGIRDGLDDYDDDYRERLKPLANEVAERLRQWTRRQVEDDDERTEEAPSDAVAAREHDAGELAPDAPERTSDTDTAEAAGTRSTERPG</sequence>
<dbReference type="AlphaFoldDB" id="A0A1J0VJL3"/>
<evidence type="ECO:0000313" key="2">
    <source>
        <dbReference type="EMBL" id="APE32205.1"/>
    </source>
</evidence>
<evidence type="ECO:0008006" key="4">
    <source>
        <dbReference type="Google" id="ProtNLM"/>
    </source>
</evidence>
<dbReference type="KEGG" id="hsi:BOX17_15340"/>
<keyword evidence="3" id="KW-1185">Reference proteome</keyword>
<dbReference type="Proteomes" id="UP000181985">
    <property type="component" value="Chromosome"/>
</dbReference>
<feature type="compositionally biased region" description="Acidic residues" evidence="1">
    <location>
        <begin position="134"/>
        <end position="144"/>
    </location>
</feature>